<keyword evidence="1" id="KW-0812">Transmembrane</keyword>
<dbReference type="GO" id="GO:0022857">
    <property type="term" value="F:transmembrane transporter activity"/>
    <property type="evidence" value="ECO:0007669"/>
    <property type="project" value="TreeGrafter"/>
</dbReference>
<dbReference type="RefSeq" id="WP_149688742.1">
    <property type="nucleotide sequence ID" value="NZ_SDPQ02000002.1"/>
</dbReference>
<feature type="transmembrane region" description="Helical" evidence="1">
    <location>
        <begin position="340"/>
        <end position="366"/>
    </location>
</feature>
<feature type="transmembrane region" description="Helical" evidence="1">
    <location>
        <begin position="455"/>
        <end position="486"/>
    </location>
</feature>
<reference evidence="2" key="1">
    <citation type="submission" date="2019-09" db="EMBL/GenBank/DDBJ databases">
        <authorList>
            <person name="Li J."/>
        </authorList>
    </citation>
    <scope>NUCLEOTIDE SEQUENCE [LARGE SCALE GENOMIC DNA]</scope>
    <source>
        <strain evidence="2">JCM 14732</strain>
    </source>
</reference>
<feature type="transmembrane region" description="Helical" evidence="1">
    <location>
        <begin position="386"/>
        <end position="411"/>
    </location>
</feature>
<keyword evidence="3" id="KW-1185">Reference proteome</keyword>
<feature type="transmembrane region" description="Helical" evidence="1">
    <location>
        <begin position="15"/>
        <end position="37"/>
    </location>
</feature>
<dbReference type="PANTHER" id="PTHR30572">
    <property type="entry name" value="MEMBRANE COMPONENT OF TRANSPORTER-RELATED"/>
    <property type="match status" value="1"/>
</dbReference>
<keyword evidence="1" id="KW-1133">Transmembrane helix</keyword>
<evidence type="ECO:0000256" key="1">
    <source>
        <dbReference type="SAM" id="Phobius"/>
    </source>
</evidence>
<proteinExistence type="predicted"/>
<dbReference type="AlphaFoldDB" id="A0A5M4FDE4"/>
<accession>A0A5M4FDE4</accession>
<sequence>MLTLVRRRTLAQWRLLEGIVALVTLGTALLGVGALLMGPTQDRSFTAGVEETTPQQTAVTAFIGGVKASDAVAVRDAARAVIADALRPLDPTFTSSATSRMRRLGDGQRLGYLVSTTSLPERAALTSGRWADGAGETVVPEAAASRLHLAVGDRISVGREIGTRPVENSVSLVVVGIFRAASRTGWERDPLAGSGYDAAYTDGSLPRLSPTYGPFVVDDATFLATGSTIDALQVTGNPTLTRATNQSMNAAVGALRSADGLLSAQVVDQVDISRVASDLPETLSQVHAQQAATRSTLLVVLLLGTVMALTALLLAGRLLGDVRASERALLADLGLGRDQLVVSTLAEVLFIAGAATVLAVPVAALVHSAVTHLPALAAAGLSQRPAVTPGLVLVEVASAILLALALVIPMVGTARLGSRAARAAQSGVDLLLGVVAIAAWWQLHSQPPTATTDDATLILAPVVCVVAVTVLAVRWAPVLLAAVAWAASRSTALVLPLATSQAARRPYGGAALALLAMATASATFGLALQTTWDRSQDDQAALRVGTDLSFALSTPATDREAAAIAAATRGLATSAVIDRPLALGQYVGSGEDDSAPVLVAADSRRAGTLLRGRLDQGRTWTTIGDLLAPGPAVVGLPLSTGGVTVKGSAPRGVPIEVTPTLLVQDASGFRRSVSADAVPLDGRSHVLAGTGHLEGAHLVAAQLTLSGRTTPGATSVTVDLSVRTPDAGAVRDWHVEKLGAPDTPVTGAAASVTSSAGATTVRTTVQLDLGFLAYADGDVLVTGFKRPAALPVAVSERLADVVGTKVGGTISATVEGVPVPLQIVAVIPTVPSAPGRVAVLADADTLSRILIGLGHLEPVVDAWWVADPAPKTARDLTRLDLGEVTTRTGVAAQLEQGPLRAMVPAALVLLVVAAGLLLLAGAALVVGADRPARSAEVARLRALGLTRRQVTRLVLVEHGILLGLVVVTGAAVGVVASVALGPSLVRSDVGVAPVPAAVLVWPWGRESAVVVGALVGCLLIATVITFVVVRRSGPEQLRAADS</sequence>
<dbReference type="OrthoDB" id="5176391at2"/>
<dbReference type="InterPro" id="IPR050250">
    <property type="entry name" value="Macrolide_Exporter_MacB"/>
</dbReference>
<dbReference type="EMBL" id="SDPQ02000002">
    <property type="protein sequence ID" value="KAA1397259.1"/>
    <property type="molecule type" value="Genomic_DNA"/>
</dbReference>
<feature type="transmembrane region" description="Helical" evidence="1">
    <location>
        <begin position="423"/>
        <end position="443"/>
    </location>
</feature>
<dbReference type="Proteomes" id="UP000380867">
    <property type="component" value="Unassembled WGS sequence"/>
</dbReference>
<feature type="transmembrane region" description="Helical" evidence="1">
    <location>
        <begin position="950"/>
        <end position="980"/>
    </location>
</feature>
<feature type="transmembrane region" description="Helical" evidence="1">
    <location>
        <begin position="507"/>
        <end position="528"/>
    </location>
</feature>
<name>A0A5M4FDE4_9ACTN</name>
<dbReference type="PANTHER" id="PTHR30572:SF4">
    <property type="entry name" value="ABC TRANSPORTER PERMEASE YTRF"/>
    <property type="match status" value="1"/>
</dbReference>
<dbReference type="GO" id="GO:0005886">
    <property type="term" value="C:plasma membrane"/>
    <property type="evidence" value="ECO:0007669"/>
    <property type="project" value="TreeGrafter"/>
</dbReference>
<evidence type="ECO:0000313" key="2">
    <source>
        <dbReference type="EMBL" id="KAA1397259.1"/>
    </source>
</evidence>
<keyword evidence="1" id="KW-0472">Membrane</keyword>
<feature type="transmembrane region" description="Helical" evidence="1">
    <location>
        <begin position="905"/>
        <end position="929"/>
    </location>
</feature>
<gene>
    <name evidence="2" type="ORF">ESP70_007640</name>
</gene>
<feature type="transmembrane region" description="Helical" evidence="1">
    <location>
        <begin position="297"/>
        <end position="319"/>
    </location>
</feature>
<protein>
    <submittedName>
        <fullName evidence="2">Permease</fullName>
    </submittedName>
</protein>
<feature type="transmembrane region" description="Helical" evidence="1">
    <location>
        <begin position="1008"/>
        <end position="1029"/>
    </location>
</feature>
<organism evidence="2 3">
    <name type="scientific">Aeromicrobium ginsengisoli</name>
    <dbReference type="NCBI Taxonomy" id="363867"/>
    <lineage>
        <taxon>Bacteria</taxon>
        <taxon>Bacillati</taxon>
        <taxon>Actinomycetota</taxon>
        <taxon>Actinomycetes</taxon>
        <taxon>Propionibacteriales</taxon>
        <taxon>Nocardioidaceae</taxon>
        <taxon>Aeromicrobium</taxon>
    </lineage>
</organism>
<evidence type="ECO:0000313" key="3">
    <source>
        <dbReference type="Proteomes" id="UP000380867"/>
    </source>
</evidence>
<comment type="caution">
    <text evidence="2">The sequence shown here is derived from an EMBL/GenBank/DDBJ whole genome shotgun (WGS) entry which is preliminary data.</text>
</comment>